<accession>A0A2V4MDF7</accession>
<dbReference type="Gene3D" id="3.10.450.50">
    <property type="match status" value="1"/>
</dbReference>
<dbReference type="SUPFAM" id="SSF54427">
    <property type="entry name" value="NTF2-like"/>
    <property type="match status" value="1"/>
</dbReference>
<proteinExistence type="predicted"/>
<dbReference type="Pfam" id="PF13474">
    <property type="entry name" value="SnoaL_3"/>
    <property type="match status" value="1"/>
</dbReference>
<dbReference type="PANTHER" id="PTHR35174:SF3">
    <property type="entry name" value="BLL7171 PROTEIN"/>
    <property type="match status" value="1"/>
</dbReference>
<dbReference type="RefSeq" id="WP_110680864.1">
    <property type="nucleotide sequence ID" value="NZ_QJRX01000002.1"/>
</dbReference>
<evidence type="ECO:0000259" key="1">
    <source>
        <dbReference type="Pfam" id="PF13474"/>
    </source>
</evidence>
<organism evidence="2 3">
    <name type="scientific">Aquipseudomonas alcaligenes</name>
    <name type="common">Pseudomonas alcaligenes</name>
    <dbReference type="NCBI Taxonomy" id="43263"/>
    <lineage>
        <taxon>Bacteria</taxon>
        <taxon>Pseudomonadati</taxon>
        <taxon>Pseudomonadota</taxon>
        <taxon>Gammaproteobacteria</taxon>
        <taxon>Pseudomonadales</taxon>
        <taxon>Pseudomonadaceae</taxon>
        <taxon>Aquipseudomonas</taxon>
    </lineage>
</organism>
<dbReference type="PANTHER" id="PTHR35174">
    <property type="entry name" value="BLL7171 PROTEIN-RELATED"/>
    <property type="match status" value="1"/>
</dbReference>
<feature type="domain" description="SnoaL-like" evidence="1">
    <location>
        <begin position="9"/>
        <end position="129"/>
    </location>
</feature>
<sequence length="142" mass="15768">MSTVSSELNALVDSWEVANRAGDVEAILGHYADELVAFDAILQLQFKGREAYKAHWKACLEMCGGPMTFAVHQLQQWGEGDVGFGHFLCHCGGTDAEGNAHSCWMRVTQGYRRTGGQWRIVHDHFSAPFNPENGQALFELQP</sequence>
<comment type="caution">
    <text evidence="2">The sequence shown here is derived from an EMBL/GenBank/DDBJ whole genome shotgun (WGS) entry which is preliminary data.</text>
</comment>
<gene>
    <name evidence="2" type="ORF">DMO17_03135</name>
</gene>
<dbReference type="EMBL" id="QJRX01000002">
    <property type="protein sequence ID" value="PYC28186.1"/>
    <property type="molecule type" value="Genomic_DNA"/>
</dbReference>
<dbReference type="AlphaFoldDB" id="A0A2V4MDF7"/>
<evidence type="ECO:0000313" key="3">
    <source>
        <dbReference type="Proteomes" id="UP000248146"/>
    </source>
</evidence>
<evidence type="ECO:0000313" key="2">
    <source>
        <dbReference type="EMBL" id="PYC28186.1"/>
    </source>
</evidence>
<dbReference type="InterPro" id="IPR037401">
    <property type="entry name" value="SnoaL-like"/>
</dbReference>
<dbReference type="OrthoDB" id="9812295at2"/>
<reference evidence="2 3" key="1">
    <citation type="submission" date="2018-06" db="EMBL/GenBank/DDBJ databases">
        <title>Pseudomonas diversity within urban Lake Michigan freshwaters.</title>
        <authorList>
            <person name="Batrich M."/>
            <person name="Hatzopoulos T."/>
            <person name="Putonti C."/>
        </authorList>
    </citation>
    <scope>NUCLEOTIDE SEQUENCE [LARGE SCALE GENOMIC DNA]</scope>
    <source>
        <strain evidence="2 3">MB-090714</strain>
    </source>
</reference>
<dbReference type="InterPro" id="IPR032710">
    <property type="entry name" value="NTF2-like_dom_sf"/>
</dbReference>
<name>A0A2V4MDF7_AQUAC</name>
<protein>
    <submittedName>
        <fullName evidence="2">DUF4440 domain-containing protein</fullName>
    </submittedName>
</protein>
<dbReference type="Proteomes" id="UP000248146">
    <property type="component" value="Unassembled WGS sequence"/>
</dbReference>